<feature type="domain" description="Methyltransferase type 11" evidence="1">
    <location>
        <begin position="31"/>
        <end position="132"/>
    </location>
</feature>
<dbReference type="Pfam" id="PF08241">
    <property type="entry name" value="Methyltransf_11"/>
    <property type="match status" value="1"/>
</dbReference>
<keyword evidence="2" id="KW-0808">Transferase</keyword>
<dbReference type="GO" id="GO:0032259">
    <property type="term" value="P:methylation"/>
    <property type="evidence" value="ECO:0007669"/>
    <property type="project" value="UniProtKB-KW"/>
</dbReference>
<dbReference type="AlphaFoldDB" id="A0A7Y9TF26"/>
<keyword evidence="2" id="KW-0489">Methyltransferase</keyword>
<dbReference type="EMBL" id="JACCCW010000001">
    <property type="protein sequence ID" value="NYF78296.1"/>
    <property type="molecule type" value="Genomic_DNA"/>
</dbReference>
<dbReference type="GO" id="GO:0008757">
    <property type="term" value="F:S-adenosylmethionine-dependent methyltransferase activity"/>
    <property type="evidence" value="ECO:0007669"/>
    <property type="project" value="InterPro"/>
</dbReference>
<comment type="caution">
    <text evidence="2">The sequence shown here is derived from an EMBL/GenBank/DDBJ whole genome shotgun (WGS) entry which is preliminary data.</text>
</comment>
<keyword evidence="3" id="KW-1185">Reference proteome</keyword>
<dbReference type="Gene3D" id="3.40.50.150">
    <property type="entry name" value="Vaccinia Virus protein VP39"/>
    <property type="match status" value="1"/>
</dbReference>
<dbReference type="PANTHER" id="PTHR43861:SF1">
    <property type="entry name" value="TRANS-ACONITATE 2-METHYLTRANSFERASE"/>
    <property type="match status" value="1"/>
</dbReference>
<proteinExistence type="predicted"/>
<dbReference type="Proteomes" id="UP000589520">
    <property type="component" value="Unassembled WGS sequence"/>
</dbReference>
<evidence type="ECO:0000313" key="3">
    <source>
        <dbReference type="Proteomes" id="UP000589520"/>
    </source>
</evidence>
<protein>
    <submittedName>
        <fullName evidence="2">SAM-dependent methyltransferase</fullName>
    </submittedName>
</protein>
<evidence type="ECO:0000259" key="1">
    <source>
        <dbReference type="Pfam" id="PF08241"/>
    </source>
</evidence>
<reference evidence="2 3" key="1">
    <citation type="submission" date="2020-07" db="EMBL/GenBank/DDBJ databases">
        <title>Genomic Encyclopedia of Type Strains, Phase IV (KMG-V): Genome sequencing to study the core and pangenomes of soil and plant-associated prokaryotes.</title>
        <authorList>
            <person name="Whitman W."/>
        </authorList>
    </citation>
    <scope>NUCLEOTIDE SEQUENCE [LARGE SCALE GENOMIC DNA]</scope>
    <source>
        <strain evidence="2 3">X4EP2</strain>
    </source>
</reference>
<dbReference type="PANTHER" id="PTHR43861">
    <property type="entry name" value="TRANS-ACONITATE 2-METHYLTRANSFERASE-RELATED"/>
    <property type="match status" value="1"/>
</dbReference>
<dbReference type="InterPro" id="IPR029063">
    <property type="entry name" value="SAM-dependent_MTases_sf"/>
</dbReference>
<name>A0A7Y9TF26_9BACT</name>
<organism evidence="2 3">
    <name type="scientific">Granulicella arctica</name>
    <dbReference type="NCBI Taxonomy" id="940613"/>
    <lineage>
        <taxon>Bacteria</taxon>
        <taxon>Pseudomonadati</taxon>
        <taxon>Acidobacteriota</taxon>
        <taxon>Terriglobia</taxon>
        <taxon>Terriglobales</taxon>
        <taxon>Acidobacteriaceae</taxon>
        <taxon>Granulicella</taxon>
    </lineage>
</organism>
<evidence type="ECO:0000313" key="2">
    <source>
        <dbReference type="EMBL" id="NYF78296.1"/>
    </source>
</evidence>
<dbReference type="SUPFAM" id="SSF53335">
    <property type="entry name" value="S-adenosyl-L-methionine-dependent methyltransferases"/>
    <property type="match status" value="1"/>
</dbReference>
<accession>A0A7Y9TF26</accession>
<dbReference type="InterPro" id="IPR013216">
    <property type="entry name" value="Methyltransf_11"/>
</dbReference>
<dbReference type="CDD" id="cd02440">
    <property type="entry name" value="AdoMet_MTases"/>
    <property type="match status" value="1"/>
</dbReference>
<sequence>MPSLQQQFGPIDIYLFDQLLRGNIAPGMRILDAGCGYGRNLVYLLREGYELFGVDANPAAIEEVHRLIAALAPSLPKANFRHQAIEAMSFPDAFADVVLLSAVLHFSRDDAHFEAILRSAWRTLRPGGLFFCRLASTIGMEQQHIAGRRFLSPDGAERYLVDEALLLALTRDLGGQLIDPLKTTVVQNQRCMTTWVVRKNR</sequence>
<gene>
    <name evidence="2" type="ORF">HDF17_000583</name>
</gene>
<dbReference type="RefSeq" id="WP_179487592.1">
    <property type="nucleotide sequence ID" value="NZ_JACCCW010000001.1"/>
</dbReference>